<dbReference type="AlphaFoldDB" id="A0A7C2TLP5"/>
<dbReference type="GO" id="GO:0009055">
    <property type="term" value="F:electron transfer activity"/>
    <property type="evidence" value="ECO:0007669"/>
    <property type="project" value="InterPro"/>
</dbReference>
<name>A0A7C2TLP5_9BACT</name>
<dbReference type="Pfam" id="PF22297">
    <property type="entry name" value="PccH"/>
    <property type="match status" value="1"/>
</dbReference>
<keyword evidence="2 4" id="KW-0479">Metal-binding</keyword>
<protein>
    <submittedName>
        <fullName evidence="7">Cytochrome C</fullName>
    </submittedName>
</protein>
<reference evidence="7" key="1">
    <citation type="journal article" date="2020" name="mSystems">
        <title>Genome- and Community-Level Interaction Insights into Carbon Utilization and Element Cycling Functions of Hydrothermarchaeota in Hydrothermal Sediment.</title>
        <authorList>
            <person name="Zhou Z."/>
            <person name="Liu Y."/>
            <person name="Xu W."/>
            <person name="Pan J."/>
            <person name="Luo Z.H."/>
            <person name="Li M."/>
        </authorList>
    </citation>
    <scope>NUCLEOTIDE SEQUENCE [LARGE SCALE GENOMIC DNA]</scope>
    <source>
        <strain evidence="7">SpSt-1224</strain>
    </source>
</reference>
<keyword evidence="3 4" id="KW-0408">Iron</keyword>
<feature type="signal peptide" evidence="5">
    <location>
        <begin position="1"/>
        <end position="21"/>
    </location>
</feature>
<organism evidence="7">
    <name type="scientific">Desulfurivibrio alkaliphilus</name>
    <dbReference type="NCBI Taxonomy" id="427923"/>
    <lineage>
        <taxon>Bacteria</taxon>
        <taxon>Pseudomonadati</taxon>
        <taxon>Thermodesulfobacteriota</taxon>
        <taxon>Desulfobulbia</taxon>
        <taxon>Desulfobulbales</taxon>
        <taxon>Desulfobulbaceae</taxon>
        <taxon>Desulfurivibrio</taxon>
    </lineage>
</organism>
<comment type="caution">
    <text evidence="7">The sequence shown here is derived from an EMBL/GenBank/DDBJ whole genome shotgun (WGS) entry which is preliminary data.</text>
</comment>
<dbReference type="GO" id="GO:0046872">
    <property type="term" value="F:metal ion binding"/>
    <property type="evidence" value="ECO:0007669"/>
    <property type="project" value="UniProtKB-KW"/>
</dbReference>
<evidence type="ECO:0000256" key="3">
    <source>
        <dbReference type="ARBA" id="ARBA00023004"/>
    </source>
</evidence>
<feature type="domain" description="Cytochrome c" evidence="6">
    <location>
        <begin position="20"/>
        <end position="130"/>
    </location>
</feature>
<keyword evidence="5" id="KW-0732">Signal</keyword>
<evidence type="ECO:0000256" key="4">
    <source>
        <dbReference type="PROSITE-ProRule" id="PRU00433"/>
    </source>
</evidence>
<proteinExistence type="predicted"/>
<feature type="chain" id="PRO_5027713856" evidence="5">
    <location>
        <begin position="22"/>
        <end position="154"/>
    </location>
</feature>
<evidence type="ECO:0000313" key="7">
    <source>
        <dbReference type="EMBL" id="HET98521.1"/>
    </source>
</evidence>
<dbReference type="PROSITE" id="PS51007">
    <property type="entry name" value="CYTC"/>
    <property type="match status" value="1"/>
</dbReference>
<gene>
    <name evidence="7" type="ORF">ENN98_07530</name>
</gene>
<dbReference type="GO" id="GO:0020037">
    <property type="term" value="F:heme binding"/>
    <property type="evidence" value="ECO:0007669"/>
    <property type="project" value="InterPro"/>
</dbReference>
<evidence type="ECO:0000256" key="2">
    <source>
        <dbReference type="ARBA" id="ARBA00022723"/>
    </source>
</evidence>
<dbReference type="InterPro" id="IPR009056">
    <property type="entry name" value="Cyt_c-like_dom"/>
</dbReference>
<dbReference type="EMBL" id="DSDS01000168">
    <property type="protein sequence ID" value="HET98521.1"/>
    <property type="molecule type" value="Genomic_DNA"/>
</dbReference>
<accession>A0A7C2TLP5</accession>
<dbReference type="InterPro" id="IPR036909">
    <property type="entry name" value="Cyt_c-like_dom_sf"/>
</dbReference>
<evidence type="ECO:0000256" key="1">
    <source>
        <dbReference type="ARBA" id="ARBA00022617"/>
    </source>
</evidence>
<evidence type="ECO:0000259" key="6">
    <source>
        <dbReference type="PROSITE" id="PS51007"/>
    </source>
</evidence>
<dbReference type="Proteomes" id="UP000885986">
    <property type="component" value="Unassembled WGS sequence"/>
</dbReference>
<evidence type="ECO:0000256" key="5">
    <source>
        <dbReference type="SAM" id="SignalP"/>
    </source>
</evidence>
<dbReference type="SUPFAM" id="SSF46626">
    <property type="entry name" value="Cytochrome c"/>
    <property type="match status" value="1"/>
</dbReference>
<keyword evidence="1 4" id="KW-0349">Heme</keyword>
<sequence>MKKMSLAVIALAALGGGSAWAGSHGQATYNDHIRPLMEQKCFACHGERSPSIEEFDADQKKYTSMMVGPRMTSYQELVSFVKGDDAGAIMRRLDDGKNTPTGDPGNMNIYLGGSADERAKNLDLFKRWVGHWTLKRQAELTAEDLKLFKIMEKR</sequence>